<feature type="compositionally biased region" description="Basic and acidic residues" evidence="1">
    <location>
        <begin position="282"/>
        <end position="294"/>
    </location>
</feature>
<dbReference type="EMBL" id="KE504128">
    <property type="protein sequence ID" value="EPT03860.1"/>
    <property type="molecule type" value="Genomic_DNA"/>
</dbReference>
<dbReference type="InParanoid" id="S8G0F3"/>
<feature type="region of interest" description="Disordered" evidence="1">
    <location>
        <begin position="543"/>
        <end position="593"/>
    </location>
</feature>
<evidence type="ECO:0000256" key="1">
    <source>
        <dbReference type="SAM" id="MobiDB-lite"/>
    </source>
</evidence>
<dbReference type="InterPro" id="IPR036420">
    <property type="entry name" value="BRCT_dom_sf"/>
</dbReference>
<dbReference type="AlphaFoldDB" id="S8G0F3"/>
<feature type="compositionally biased region" description="Basic and acidic residues" evidence="1">
    <location>
        <begin position="314"/>
        <end position="324"/>
    </location>
</feature>
<proteinExistence type="predicted"/>
<sequence>MANNANAAIFLHASGQPLRIFVEPTELTFRPKLVRDLRSRGAVIAHYPTEAQVIIVDPESDAGKQFVEDWCLEPGKVVLHHDWVTRSIEEGRALLGHDDWGRMRLVTAQNGHAAIINPGHPLPTPPPDNGGHSHPPPNPGNAQLPAGAPIPGQMPLQANAIPAPAQNIPLDPKALAMAAQLLQNMDPAVLQNLLSQTPPAKPPPAASPAPGPSNHLAAYDGPQVAAPGVAATDFMMTPSSTSISASIRRHSRSTPDPPSSIPAKRRKSLGDKPTSSASSRSKGKERADMHEPPAKHHHRSPSPEEEYQSESAEEEHAGSPRQPDEIFIHDDGLPIAFWVQMETKQRGDLVQMIKASSVRNKGRVVSDIVEADIAVLAQDFTSKNFDHWNKIAIQNKKVAVQSRYIRQCVKDCALLDPDEFGVVAVSKPRGGRGRGRPPGAGNKRQEIPIAPPSPRAFRLSASPPPPKRTEGYQGGKFLYTSEETEYFRRYVPILVSRDPDVSNVFIGDKLHEKMPHHSARSWNSWLASKDSRTKFLAQCRGKANQLRNGQLEKHRSHKTTPHRHRGKAHETPERHATSQHADKPVSAKKPAPAELQSVVEGQVASQAEADNARDFDSITSFLANGGADNRTDEEVWQMLAKEHPARTAAGWLEFWLERGTAINEEVQRRMAEDDTPAA</sequence>
<name>S8G0F3_FOMSC</name>
<dbReference type="STRING" id="743788.S8G0F3"/>
<dbReference type="eggNOG" id="ENOG502SQ9M">
    <property type="taxonomic scope" value="Eukaryota"/>
</dbReference>
<dbReference type="OrthoDB" id="3267102at2759"/>
<reference evidence="2 3" key="1">
    <citation type="journal article" date="2012" name="Science">
        <title>The Paleozoic origin of enzymatic lignin decomposition reconstructed from 31 fungal genomes.</title>
        <authorList>
            <person name="Floudas D."/>
            <person name="Binder M."/>
            <person name="Riley R."/>
            <person name="Barry K."/>
            <person name="Blanchette R.A."/>
            <person name="Henrissat B."/>
            <person name="Martinez A.T."/>
            <person name="Otillar R."/>
            <person name="Spatafora J.W."/>
            <person name="Yadav J.S."/>
            <person name="Aerts A."/>
            <person name="Benoit I."/>
            <person name="Boyd A."/>
            <person name="Carlson A."/>
            <person name="Copeland A."/>
            <person name="Coutinho P.M."/>
            <person name="de Vries R.P."/>
            <person name="Ferreira P."/>
            <person name="Findley K."/>
            <person name="Foster B."/>
            <person name="Gaskell J."/>
            <person name="Glotzer D."/>
            <person name="Gorecki P."/>
            <person name="Heitman J."/>
            <person name="Hesse C."/>
            <person name="Hori C."/>
            <person name="Igarashi K."/>
            <person name="Jurgens J.A."/>
            <person name="Kallen N."/>
            <person name="Kersten P."/>
            <person name="Kohler A."/>
            <person name="Kuees U."/>
            <person name="Kumar T.K.A."/>
            <person name="Kuo A."/>
            <person name="LaButti K."/>
            <person name="Larrondo L.F."/>
            <person name="Lindquist E."/>
            <person name="Ling A."/>
            <person name="Lombard V."/>
            <person name="Lucas S."/>
            <person name="Lundell T."/>
            <person name="Martin R."/>
            <person name="McLaughlin D.J."/>
            <person name="Morgenstern I."/>
            <person name="Morin E."/>
            <person name="Murat C."/>
            <person name="Nagy L.G."/>
            <person name="Nolan M."/>
            <person name="Ohm R.A."/>
            <person name="Patyshakuliyeva A."/>
            <person name="Rokas A."/>
            <person name="Ruiz-Duenas F.J."/>
            <person name="Sabat G."/>
            <person name="Salamov A."/>
            <person name="Samejima M."/>
            <person name="Schmutz J."/>
            <person name="Slot J.C."/>
            <person name="St John F."/>
            <person name="Stenlid J."/>
            <person name="Sun H."/>
            <person name="Sun S."/>
            <person name="Syed K."/>
            <person name="Tsang A."/>
            <person name="Wiebenga A."/>
            <person name="Young D."/>
            <person name="Pisabarro A."/>
            <person name="Eastwood D.C."/>
            <person name="Martin F."/>
            <person name="Cullen D."/>
            <person name="Grigoriev I.V."/>
            <person name="Hibbett D.S."/>
        </authorList>
    </citation>
    <scope>NUCLEOTIDE SEQUENCE</scope>
    <source>
        <strain evidence="3">FP-58527</strain>
    </source>
</reference>
<gene>
    <name evidence="2" type="ORF">FOMPIDRAFT_1058236</name>
</gene>
<feature type="region of interest" description="Disordered" evidence="1">
    <location>
        <begin position="194"/>
        <end position="220"/>
    </location>
</feature>
<feature type="compositionally biased region" description="Basic residues" evidence="1">
    <location>
        <begin position="554"/>
        <end position="567"/>
    </location>
</feature>
<evidence type="ECO:0000313" key="3">
    <source>
        <dbReference type="Proteomes" id="UP000015241"/>
    </source>
</evidence>
<evidence type="ECO:0000313" key="2">
    <source>
        <dbReference type="EMBL" id="EPT03860.1"/>
    </source>
</evidence>
<feature type="region of interest" description="Disordered" evidence="1">
    <location>
        <begin position="114"/>
        <end position="157"/>
    </location>
</feature>
<organism evidence="2 3">
    <name type="scientific">Fomitopsis schrenkii</name>
    <name type="common">Brown rot fungus</name>
    <dbReference type="NCBI Taxonomy" id="2126942"/>
    <lineage>
        <taxon>Eukaryota</taxon>
        <taxon>Fungi</taxon>
        <taxon>Dikarya</taxon>
        <taxon>Basidiomycota</taxon>
        <taxon>Agaricomycotina</taxon>
        <taxon>Agaricomycetes</taxon>
        <taxon>Polyporales</taxon>
        <taxon>Fomitopsis</taxon>
    </lineage>
</organism>
<dbReference type="Proteomes" id="UP000015241">
    <property type="component" value="Unassembled WGS sequence"/>
</dbReference>
<feature type="region of interest" description="Disordered" evidence="1">
    <location>
        <begin position="426"/>
        <end position="473"/>
    </location>
</feature>
<feature type="compositionally biased region" description="Pro residues" evidence="1">
    <location>
        <begin position="120"/>
        <end position="139"/>
    </location>
</feature>
<accession>S8G0F3</accession>
<feature type="compositionally biased region" description="Basic and acidic residues" evidence="1">
    <location>
        <begin position="568"/>
        <end position="585"/>
    </location>
</feature>
<feature type="compositionally biased region" description="Pro residues" evidence="1">
    <location>
        <begin position="199"/>
        <end position="211"/>
    </location>
</feature>
<dbReference type="HOGENOM" id="CLU_343578_0_0_1"/>
<keyword evidence="3" id="KW-1185">Reference proteome</keyword>
<feature type="compositionally biased region" description="Acidic residues" evidence="1">
    <location>
        <begin position="303"/>
        <end position="313"/>
    </location>
</feature>
<dbReference type="SUPFAM" id="SSF52113">
    <property type="entry name" value="BRCT domain"/>
    <property type="match status" value="1"/>
</dbReference>
<feature type="region of interest" description="Disordered" evidence="1">
    <location>
        <begin position="241"/>
        <end position="324"/>
    </location>
</feature>
<evidence type="ECO:0008006" key="4">
    <source>
        <dbReference type="Google" id="ProtNLM"/>
    </source>
</evidence>
<protein>
    <recommendedName>
        <fullName evidence="4">BRCT domain-containing protein</fullName>
    </recommendedName>
</protein>